<evidence type="ECO:0000313" key="2">
    <source>
        <dbReference type="WBParaSite" id="ACRNAN_scaffold5189.g29284.t1"/>
    </source>
</evidence>
<organism evidence="1 2">
    <name type="scientific">Acrobeloides nanus</name>
    <dbReference type="NCBI Taxonomy" id="290746"/>
    <lineage>
        <taxon>Eukaryota</taxon>
        <taxon>Metazoa</taxon>
        <taxon>Ecdysozoa</taxon>
        <taxon>Nematoda</taxon>
        <taxon>Chromadorea</taxon>
        <taxon>Rhabditida</taxon>
        <taxon>Tylenchina</taxon>
        <taxon>Cephalobomorpha</taxon>
        <taxon>Cephaloboidea</taxon>
        <taxon>Cephalobidae</taxon>
        <taxon>Acrobeloides</taxon>
    </lineage>
</organism>
<dbReference type="WBParaSite" id="ACRNAN_scaffold5189.g29284.t1">
    <property type="protein sequence ID" value="ACRNAN_scaffold5189.g29284.t1"/>
    <property type="gene ID" value="ACRNAN_scaffold5189.g29284"/>
</dbReference>
<name>A0A914E289_9BILA</name>
<dbReference type="AlphaFoldDB" id="A0A914E289"/>
<keyword evidence="1" id="KW-1185">Reference proteome</keyword>
<dbReference type="Proteomes" id="UP000887540">
    <property type="component" value="Unplaced"/>
</dbReference>
<accession>A0A914E289</accession>
<evidence type="ECO:0000313" key="1">
    <source>
        <dbReference type="Proteomes" id="UP000887540"/>
    </source>
</evidence>
<sequence>MFSQLATKLFEAKPDRIEDQVRMAWSVFKQKVRESMGRAQVTSIPSEIECQMEYIESSKGHVKAIDDAVEKMIDPWNKSSLNKPEGIAVATETMGERIEKSKARWTLVVCGESH</sequence>
<proteinExistence type="predicted"/>
<protein>
    <submittedName>
        <fullName evidence="2">Uncharacterized protein</fullName>
    </submittedName>
</protein>
<reference evidence="2" key="1">
    <citation type="submission" date="2022-11" db="UniProtKB">
        <authorList>
            <consortium name="WormBaseParasite"/>
        </authorList>
    </citation>
    <scope>IDENTIFICATION</scope>
</reference>